<reference evidence="2" key="1">
    <citation type="submission" date="2021-02" db="EMBL/GenBank/DDBJ databases">
        <authorList>
            <person name="Dougan E. K."/>
            <person name="Rhodes N."/>
            <person name="Thang M."/>
            <person name="Chan C."/>
        </authorList>
    </citation>
    <scope>NUCLEOTIDE SEQUENCE</scope>
</reference>
<accession>A0A813JAP4</accession>
<feature type="signal peptide" evidence="1">
    <location>
        <begin position="1"/>
        <end position="23"/>
    </location>
</feature>
<protein>
    <submittedName>
        <fullName evidence="2">Uncharacterized protein</fullName>
    </submittedName>
</protein>
<sequence length="86" mass="10199">AMRWRPWPCARLSIVLLTSWSAADPLLFADLSDEDLVPRNLTECLEAKISDCRLEHHSGFFEWTQVYRSFEHQEEALSTRKRFQRC</sequence>
<keyword evidence="1" id="KW-0732">Signal</keyword>
<proteinExistence type="predicted"/>
<dbReference type="EMBL" id="CAJNNW010025569">
    <property type="protein sequence ID" value="CAE8677693.1"/>
    <property type="molecule type" value="Genomic_DNA"/>
</dbReference>
<gene>
    <name evidence="2" type="ORF">PGLA2088_LOCUS20421</name>
</gene>
<evidence type="ECO:0000313" key="3">
    <source>
        <dbReference type="Proteomes" id="UP000626109"/>
    </source>
</evidence>
<organism evidence="2 3">
    <name type="scientific">Polarella glacialis</name>
    <name type="common">Dinoflagellate</name>
    <dbReference type="NCBI Taxonomy" id="89957"/>
    <lineage>
        <taxon>Eukaryota</taxon>
        <taxon>Sar</taxon>
        <taxon>Alveolata</taxon>
        <taxon>Dinophyceae</taxon>
        <taxon>Suessiales</taxon>
        <taxon>Suessiaceae</taxon>
        <taxon>Polarella</taxon>
    </lineage>
</organism>
<feature type="non-terminal residue" evidence="2">
    <location>
        <position position="86"/>
    </location>
</feature>
<feature type="chain" id="PRO_5032293966" evidence="1">
    <location>
        <begin position="24"/>
        <end position="86"/>
    </location>
</feature>
<name>A0A813JAP4_POLGL</name>
<dbReference type="Proteomes" id="UP000626109">
    <property type="component" value="Unassembled WGS sequence"/>
</dbReference>
<evidence type="ECO:0000313" key="2">
    <source>
        <dbReference type="EMBL" id="CAE8677693.1"/>
    </source>
</evidence>
<evidence type="ECO:0000256" key="1">
    <source>
        <dbReference type="SAM" id="SignalP"/>
    </source>
</evidence>
<comment type="caution">
    <text evidence="2">The sequence shown here is derived from an EMBL/GenBank/DDBJ whole genome shotgun (WGS) entry which is preliminary data.</text>
</comment>
<dbReference type="AlphaFoldDB" id="A0A813JAP4"/>